<dbReference type="EMBL" id="HG001954">
    <property type="protein sequence ID" value="CDF38693.1"/>
    <property type="molecule type" value="Genomic_DNA"/>
</dbReference>
<sequence>MAGGLHLIAQDIIAQDIIVSTRAHLTAERQRYPFIRQLTSMLNPSAPNPRGLLDHSVRMLDASVIVL</sequence>
<dbReference type="KEGG" id="ccp:CHC_T00001184001"/>
<reference evidence="2" key="1">
    <citation type="journal article" date="2013" name="Proc. Natl. Acad. Sci. U.S.A.">
        <title>Genome structure and metabolic features in the red seaweed Chondrus crispus shed light on evolution of the Archaeplastida.</title>
        <authorList>
            <person name="Collen J."/>
            <person name="Porcel B."/>
            <person name="Carre W."/>
            <person name="Ball S.G."/>
            <person name="Chaparro C."/>
            <person name="Tonon T."/>
            <person name="Barbeyron T."/>
            <person name="Michel G."/>
            <person name="Noel B."/>
            <person name="Valentin K."/>
            <person name="Elias M."/>
            <person name="Artiguenave F."/>
            <person name="Arun A."/>
            <person name="Aury J.M."/>
            <person name="Barbosa-Neto J.F."/>
            <person name="Bothwell J.H."/>
            <person name="Bouget F.Y."/>
            <person name="Brillet L."/>
            <person name="Cabello-Hurtado F."/>
            <person name="Capella-Gutierrez S."/>
            <person name="Charrier B."/>
            <person name="Cladiere L."/>
            <person name="Cock J.M."/>
            <person name="Coelho S.M."/>
            <person name="Colleoni C."/>
            <person name="Czjzek M."/>
            <person name="Da Silva C."/>
            <person name="Delage L."/>
            <person name="Denoeud F."/>
            <person name="Deschamps P."/>
            <person name="Dittami S.M."/>
            <person name="Gabaldon T."/>
            <person name="Gachon C.M."/>
            <person name="Groisillier A."/>
            <person name="Herve C."/>
            <person name="Jabbari K."/>
            <person name="Katinka M."/>
            <person name="Kloareg B."/>
            <person name="Kowalczyk N."/>
            <person name="Labadie K."/>
            <person name="Leblanc C."/>
            <person name="Lopez P.J."/>
            <person name="McLachlan D.H."/>
            <person name="Meslet-Cladiere L."/>
            <person name="Moustafa A."/>
            <person name="Nehr Z."/>
            <person name="Nyvall Collen P."/>
            <person name="Panaud O."/>
            <person name="Partensky F."/>
            <person name="Poulain J."/>
            <person name="Rensing S.A."/>
            <person name="Rousvoal S."/>
            <person name="Samson G."/>
            <person name="Symeonidi A."/>
            <person name="Weissenbach J."/>
            <person name="Zambounis A."/>
            <person name="Wincker P."/>
            <person name="Boyen C."/>
        </authorList>
    </citation>
    <scope>NUCLEOTIDE SEQUENCE [LARGE SCALE GENOMIC DNA]</scope>
    <source>
        <strain evidence="2">cv. Stackhouse</strain>
    </source>
</reference>
<name>R7QLN4_CHOCR</name>
<dbReference type="RefSeq" id="XP_005718598.1">
    <property type="nucleotide sequence ID" value="XM_005718541.1"/>
</dbReference>
<evidence type="ECO:0000313" key="1">
    <source>
        <dbReference type="EMBL" id="CDF38693.1"/>
    </source>
</evidence>
<evidence type="ECO:0000313" key="2">
    <source>
        <dbReference type="Proteomes" id="UP000012073"/>
    </source>
</evidence>
<gene>
    <name evidence="1" type="ORF">CHC_T00001184001</name>
</gene>
<accession>R7QLN4</accession>
<dbReference type="Gramene" id="CDF38693">
    <property type="protein sequence ID" value="CDF38693"/>
    <property type="gene ID" value="CHC_T00001184001"/>
</dbReference>
<proteinExistence type="predicted"/>
<dbReference type="GeneID" id="17326321"/>
<dbReference type="AlphaFoldDB" id="R7QLN4"/>
<keyword evidence="2" id="KW-1185">Reference proteome</keyword>
<organism evidence="1 2">
    <name type="scientific">Chondrus crispus</name>
    <name type="common">Carrageen Irish moss</name>
    <name type="synonym">Polymorpha crispa</name>
    <dbReference type="NCBI Taxonomy" id="2769"/>
    <lineage>
        <taxon>Eukaryota</taxon>
        <taxon>Rhodophyta</taxon>
        <taxon>Florideophyceae</taxon>
        <taxon>Rhodymeniophycidae</taxon>
        <taxon>Gigartinales</taxon>
        <taxon>Gigartinaceae</taxon>
        <taxon>Chondrus</taxon>
    </lineage>
</organism>
<protein>
    <submittedName>
        <fullName evidence="1">Uncharacterized protein</fullName>
    </submittedName>
</protein>
<dbReference type="Proteomes" id="UP000012073">
    <property type="component" value="Unassembled WGS sequence"/>
</dbReference>